<proteinExistence type="predicted"/>
<dbReference type="Pfam" id="PF13967">
    <property type="entry name" value="RSN1_TM"/>
    <property type="match status" value="1"/>
</dbReference>
<sequence>MLRSIHITPPVCSLKEPAFLHHRAAVYRPVMAVQQYLVPLVVETVADDSFSVLNGRKLCGSTPLTAILSTFIPTLLTASCSLPYSQLFEPTVMPVNETGGGSASQLDRVGIGNVAKKNHLYAHAVMAWVFFGFIRFLIARE</sequence>
<dbReference type="OrthoDB" id="1076608at2759"/>
<name>A0A8E2E549_9PEZI</name>
<keyword evidence="4" id="KW-1185">Reference proteome</keyword>
<dbReference type="InterPro" id="IPR032880">
    <property type="entry name" value="CSC1/OSCA1-like_N"/>
</dbReference>
<feature type="domain" description="CSC1/OSCA1-like N-terminal transmembrane" evidence="2">
    <location>
        <begin position="79"/>
        <end position="141"/>
    </location>
</feature>
<organism evidence="3 4">
    <name type="scientific">Lepidopterella palustris CBS 459.81</name>
    <dbReference type="NCBI Taxonomy" id="1314670"/>
    <lineage>
        <taxon>Eukaryota</taxon>
        <taxon>Fungi</taxon>
        <taxon>Dikarya</taxon>
        <taxon>Ascomycota</taxon>
        <taxon>Pezizomycotina</taxon>
        <taxon>Dothideomycetes</taxon>
        <taxon>Pleosporomycetidae</taxon>
        <taxon>Mytilinidiales</taxon>
        <taxon>Argynnaceae</taxon>
        <taxon>Lepidopterella</taxon>
    </lineage>
</organism>
<reference evidence="3 4" key="1">
    <citation type="journal article" date="2016" name="Nat. Commun.">
        <title>Ectomycorrhizal ecology is imprinted in the genome of the dominant symbiotic fungus Cenococcum geophilum.</title>
        <authorList>
            <consortium name="DOE Joint Genome Institute"/>
            <person name="Peter M."/>
            <person name="Kohler A."/>
            <person name="Ohm R.A."/>
            <person name="Kuo A."/>
            <person name="Krutzmann J."/>
            <person name="Morin E."/>
            <person name="Arend M."/>
            <person name="Barry K.W."/>
            <person name="Binder M."/>
            <person name="Choi C."/>
            <person name="Clum A."/>
            <person name="Copeland A."/>
            <person name="Grisel N."/>
            <person name="Haridas S."/>
            <person name="Kipfer T."/>
            <person name="LaButti K."/>
            <person name="Lindquist E."/>
            <person name="Lipzen A."/>
            <person name="Maire R."/>
            <person name="Meier B."/>
            <person name="Mihaltcheva S."/>
            <person name="Molinier V."/>
            <person name="Murat C."/>
            <person name="Poggeler S."/>
            <person name="Quandt C.A."/>
            <person name="Sperisen C."/>
            <person name="Tritt A."/>
            <person name="Tisserant E."/>
            <person name="Crous P.W."/>
            <person name="Henrissat B."/>
            <person name="Nehls U."/>
            <person name="Egli S."/>
            <person name="Spatafora J.W."/>
            <person name="Grigoriev I.V."/>
            <person name="Martin F.M."/>
        </authorList>
    </citation>
    <scope>NUCLEOTIDE SEQUENCE [LARGE SCALE GENOMIC DNA]</scope>
    <source>
        <strain evidence="3 4">CBS 459.81</strain>
    </source>
</reference>
<protein>
    <recommendedName>
        <fullName evidence="2">CSC1/OSCA1-like N-terminal transmembrane domain-containing protein</fullName>
    </recommendedName>
</protein>
<evidence type="ECO:0000259" key="2">
    <source>
        <dbReference type="Pfam" id="PF13967"/>
    </source>
</evidence>
<keyword evidence="1" id="KW-0472">Membrane</keyword>
<evidence type="ECO:0000256" key="1">
    <source>
        <dbReference type="SAM" id="Phobius"/>
    </source>
</evidence>
<keyword evidence="1" id="KW-1133">Transmembrane helix</keyword>
<dbReference type="AlphaFoldDB" id="A0A8E2E549"/>
<dbReference type="Proteomes" id="UP000250266">
    <property type="component" value="Unassembled WGS sequence"/>
</dbReference>
<dbReference type="EMBL" id="KV745126">
    <property type="protein sequence ID" value="OCK77468.1"/>
    <property type="molecule type" value="Genomic_DNA"/>
</dbReference>
<accession>A0A8E2E549</accession>
<feature type="transmembrane region" description="Helical" evidence="1">
    <location>
        <begin position="120"/>
        <end position="138"/>
    </location>
</feature>
<evidence type="ECO:0000313" key="3">
    <source>
        <dbReference type="EMBL" id="OCK77468.1"/>
    </source>
</evidence>
<gene>
    <name evidence="3" type="ORF">K432DRAFT_395580</name>
</gene>
<keyword evidence="1" id="KW-0812">Transmembrane</keyword>
<evidence type="ECO:0000313" key="4">
    <source>
        <dbReference type="Proteomes" id="UP000250266"/>
    </source>
</evidence>